<dbReference type="AlphaFoldDB" id="F1Z0Y4"/>
<dbReference type="InterPro" id="IPR010982">
    <property type="entry name" value="Lambda_DNA-bd_dom_sf"/>
</dbReference>
<reference evidence="3 4" key="1">
    <citation type="submission" date="2011-02" db="EMBL/GenBank/DDBJ databases">
        <authorList>
            <person name="Stanhope M.J."/>
            <person name="Durkin A.S."/>
            <person name="Hostetler J."/>
            <person name="Kim M."/>
            <person name="Radune D."/>
            <person name="Singh I."/>
            <person name="Town C.D."/>
        </authorList>
    </citation>
    <scope>NUCLEOTIDE SEQUENCE [LARGE SCALE GENOMIC DNA]</scope>
    <source>
        <strain evidence="3 4">NCFD 2020</strain>
    </source>
</reference>
<protein>
    <submittedName>
        <fullName evidence="3">DNA-binding helix-turn-helix protein</fullName>
    </submittedName>
</protein>
<gene>
    <name evidence="3" type="ORF">SPB_0715</name>
</gene>
<dbReference type="Pfam" id="PF01381">
    <property type="entry name" value="HTH_3"/>
    <property type="match status" value="1"/>
</dbReference>
<name>F1Z0Y4_9STRE</name>
<feature type="coiled-coil region" evidence="1">
    <location>
        <begin position="77"/>
        <end position="127"/>
    </location>
</feature>
<proteinExistence type="predicted"/>
<evidence type="ECO:0000259" key="2">
    <source>
        <dbReference type="PROSITE" id="PS50943"/>
    </source>
</evidence>
<dbReference type="SUPFAM" id="SSF47413">
    <property type="entry name" value="lambda repressor-like DNA-binding domains"/>
    <property type="match status" value="1"/>
</dbReference>
<evidence type="ECO:0000313" key="4">
    <source>
        <dbReference type="Proteomes" id="UP000003732"/>
    </source>
</evidence>
<dbReference type="PROSITE" id="PS50943">
    <property type="entry name" value="HTH_CROC1"/>
    <property type="match status" value="1"/>
</dbReference>
<comment type="caution">
    <text evidence="3">The sequence shown here is derived from an EMBL/GenBank/DDBJ whole genome shotgun (WGS) entry which is preliminary data.</text>
</comment>
<dbReference type="SMART" id="SM00530">
    <property type="entry name" value="HTH_XRE"/>
    <property type="match status" value="1"/>
</dbReference>
<dbReference type="HOGENOM" id="CLU_1776439_0_0_9"/>
<dbReference type="Proteomes" id="UP000003732">
    <property type="component" value="Unassembled WGS sequence"/>
</dbReference>
<organism evidence="3 4">
    <name type="scientific">Streptococcus parauberis NCFD 2020</name>
    <dbReference type="NCBI Taxonomy" id="873447"/>
    <lineage>
        <taxon>Bacteria</taxon>
        <taxon>Bacillati</taxon>
        <taxon>Bacillota</taxon>
        <taxon>Bacilli</taxon>
        <taxon>Lactobacillales</taxon>
        <taxon>Streptococcaceae</taxon>
        <taxon>Streptococcus</taxon>
    </lineage>
</organism>
<dbReference type="EMBL" id="AEUT02000001">
    <property type="protein sequence ID" value="EGE53159.1"/>
    <property type="molecule type" value="Genomic_DNA"/>
</dbReference>
<sequence length="146" mass="17509">MNRLKQLREEKGLTQEELAQELKVKGLYIAKQEINAYEIYQLRLHNNAFWSRVADYFNVTIAYLMGDSKIPNEDYIVDLQEVLHREYELKLEKAKLEKDLKEALDRNLELEQENVFLRKENQDMTNDLYNIDVVVNDFKERNHIDS</sequence>
<keyword evidence="3" id="KW-0238">DNA-binding</keyword>
<evidence type="ECO:0000313" key="3">
    <source>
        <dbReference type="EMBL" id="EGE53159.1"/>
    </source>
</evidence>
<feature type="domain" description="HTH cro/C1-type" evidence="2">
    <location>
        <begin position="4"/>
        <end position="64"/>
    </location>
</feature>
<keyword evidence="1" id="KW-0175">Coiled coil</keyword>
<dbReference type="GeneID" id="61420390"/>
<evidence type="ECO:0000256" key="1">
    <source>
        <dbReference type="SAM" id="Coils"/>
    </source>
</evidence>
<dbReference type="CDD" id="cd00093">
    <property type="entry name" value="HTH_XRE"/>
    <property type="match status" value="1"/>
</dbReference>
<dbReference type="InterPro" id="IPR001387">
    <property type="entry name" value="Cro/C1-type_HTH"/>
</dbReference>
<dbReference type="GO" id="GO:0003677">
    <property type="term" value="F:DNA binding"/>
    <property type="evidence" value="ECO:0007669"/>
    <property type="project" value="UniProtKB-KW"/>
</dbReference>
<accession>F1Z0Y4</accession>
<dbReference type="RefSeq" id="WP_003102562.1">
    <property type="nucleotide sequence ID" value="NZ_AEUT02000001.1"/>
</dbReference>
<dbReference type="Gene3D" id="1.10.260.40">
    <property type="entry name" value="lambda repressor-like DNA-binding domains"/>
    <property type="match status" value="1"/>
</dbReference>